<keyword evidence="6" id="KW-0997">Cell inner membrane</keyword>
<keyword evidence="2 6" id="KW-1003">Cell membrane</keyword>
<dbReference type="InterPro" id="IPR032694">
    <property type="entry name" value="CopC/D"/>
</dbReference>
<dbReference type="InterPro" id="IPR008457">
    <property type="entry name" value="Cu-R_CopD_dom"/>
</dbReference>
<feature type="transmembrane region" description="Helical" evidence="6">
    <location>
        <begin position="159"/>
        <end position="180"/>
    </location>
</feature>
<dbReference type="GO" id="GO:0005886">
    <property type="term" value="C:plasma membrane"/>
    <property type="evidence" value="ECO:0007669"/>
    <property type="project" value="UniProtKB-SubCell"/>
</dbReference>
<dbReference type="Pfam" id="PF05425">
    <property type="entry name" value="CopD"/>
    <property type="match status" value="1"/>
</dbReference>
<sequence>MANIISRLKQQNKIKTKLVNMPAICWHVAITMEKNMLPETWIYATWLAKVVLYLGIAFVVGGAFCYFLLGRYVEIKQTILKYITIGAGLGLISSILGFFLLIGSFANTGLSGMWDSNYINILINTPTGHVHIIRSISFALLLLLMIIKLSKGTIQVSKIEGVIFLILLTPIVFSFSQLGHVTNLPLFAQFLLSIHVLVMSLWMGSLYPLWRTSKKITGLPLKERMHLFGRIAAFVVGILLACGASIALLLIKDFNILLNTPYGHGFIIKIIFVLSILLLAAFNKWYFTPRLQDPKFAKQLGYAILFEMSLGLSILLTTGYITTVVGIE</sequence>
<organism evidence="8">
    <name type="scientific">Acinetobacter baumannii</name>
    <dbReference type="NCBI Taxonomy" id="470"/>
    <lineage>
        <taxon>Bacteria</taxon>
        <taxon>Pseudomonadati</taxon>
        <taxon>Pseudomonadota</taxon>
        <taxon>Gammaproteobacteria</taxon>
        <taxon>Moraxellales</taxon>
        <taxon>Moraxellaceae</taxon>
        <taxon>Acinetobacter</taxon>
        <taxon>Acinetobacter calcoaceticus/baumannii complex</taxon>
    </lineage>
</organism>
<evidence type="ECO:0000256" key="1">
    <source>
        <dbReference type="ARBA" id="ARBA00004651"/>
    </source>
</evidence>
<keyword evidence="6" id="KW-0186">Copper</keyword>
<dbReference type="GO" id="GO:0006825">
    <property type="term" value="P:copper ion transport"/>
    <property type="evidence" value="ECO:0007669"/>
    <property type="project" value="InterPro"/>
</dbReference>
<dbReference type="EMBL" id="MG954377">
    <property type="protein sequence ID" value="AWO68535.1"/>
    <property type="molecule type" value="Genomic_DNA"/>
</dbReference>
<evidence type="ECO:0000256" key="6">
    <source>
        <dbReference type="RuleBase" id="RU369037"/>
    </source>
</evidence>
<feature type="transmembrane region" description="Helical" evidence="6">
    <location>
        <begin position="186"/>
        <end position="210"/>
    </location>
</feature>
<feature type="domain" description="Copper resistance protein D" evidence="7">
    <location>
        <begin position="225"/>
        <end position="319"/>
    </location>
</feature>
<dbReference type="GO" id="GO:0046688">
    <property type="term" value="P:response to copper ion"/>
    <property type="evidence" value="ECO:0007669"/>
    <property type="project" value="UniProtKB-UniRule"/>
</dbReference>
<name>A0A2U9A2V8_ACIBA</name>
<keyword evidence="4 6" id="KW-1133">Transmembrane helix</keyword>
<dbReference type="PANTHER" id="PTHR34820:SF4">
    <property type="entry name" value="INNER MEMBRANE PROTEIN YEBZ"/>
    <property type="match status" value="1"/>
</dbReference>
<evidence type="ECO:0000259" key="7">
    <source>
        <dbReference type="Pfam" id="PF05425"/>
    </source>
</evidence>
<feature type="transmembrane region" description="Helical" evidence="6">
    <location>
        <begin position="302"/>
        <end position="327"/>
    </location>
</feature>
<reference evidence="8" key="1">
    <citation type="submission" date="2018-02" db="EMBL/GenBank/DDBJ databases">
        <title>Compatibility and mobilisation of RepAci1 and RepAci2 plasmids carrying antibiotic resistance genes.</title>
        <authorList>
            <person name="Blackwell G.A."/>
            <person name="Hall R.M."/>
        </authorList>
    </citation>
    <scope>NUCLEOTIDE SEQUENCE</scope>
    <source>
        <strain evidence="8">SGH9601</strain>
        <plasmid evidence="8">pS21-2</plasmid>
    </source>
</reference>
<geneLocation type="plasmid" evidence="8">
    <name>pS21-2</name>
</geneLocation>
<dbReference type="PANTHER" id="PTHR34820">
    <property type="entry name" value="INNER MEMBRANE PROTEIN YEBZ"/>
    <property type="match status" value="1"/>
</dbReference>
<proteinExistence type="inferred from homology"/>
<comment type="similarity">
    <text evidence="6">Belongs to the CopD family.</text>
</comment>
<comment type="subcellular location">
    <subcellularLocation>
        <location evidence="6">Cell inner membrane</location>
        <topology evidence="6">Multi-pass membrane protein</topology>
    </subcellularLocation>
    <subcellularLocation>
        <location evidence="1">Cell membrane</location>
        <topology evidence="1">Multi-pass membrane protein</topology>
    </subcellularLocation>
</comment>
<feature type="transmembrane region" description="Helical" evidence="6">
    <location>
        <begin position="263"/>
        <end position="282"/>
    </location>
</feature>
<feature type="transmembrane region" description="Helical" evidence="6">
    <location>
        <begin position="126"/>
        <end position="147"/>
    </location>
</feature>
<evidence type="ECO:0000256" key="4">
    <source>
        <dbReference type="ARBA" id="ARBA00022989"/>
    </source>
</evidence>
<feature type="transmembrane region" description="Helical" evidence="6">
    <location>
        <begin position="82"/>
        <end position="106"/>
    </location>
</feature>
<evidence type="ECO:0000256" key="2">
    <source>
        <dbReference type="ARBA" id="ARBA00022475"/>
    </source>
</evidence>
<protein>
    <recommendedName>
        <fullName evidence="6">Copper resistance protein D</fullName>
    </recommendedName>
</protein>
<keyword evidence="3 6" id="KW-0812">Transmembrane</keyword>
<evidence type="ECO:0000256" key="5">
    <source>
        <dbReference type="ARBA" id="ARBA00023136"/>
    </source>
</evidence>
<keyword evidence="8" id="KW-0614">Plasmid</keyword>
<keyword evidence="5 6" id="KW-0472">Membrane</keyword>
<accession>A0A2U9A2V8</accession>
<dbReference type="AlphaFoldDB" id="A0A2U9A2V8"/>
<gene>
    <name evidence="8" type="primary">copD</name>
</gene>
<comment type="function">
    <text evidence="6">Involved in copper resistance.</text>
</comment>
<feature type="transmembrane region" description="Helical" evidence="6">
    <location>
        <begin position="231"/>
        <end position="251"/>
    </location>
</feature>
<evidence type="ECO:0000313" key="8">
    <source>
        <dbReference type="EMBL" id="AWO68535.1"/>
    </source>
</evidence>
<feature type="transmembrane region" description="Helical" evidence="6">
    <location>
        <begin position="46"/>
        <end position="70"/>
    </location>
</feature>
<evidence type="ECO:0000256" key="3">
    <source>
        <dbReference type="ARBA" id="ARBA00022692"/>
    </source>
</evidence>